<proteinExistence type="predicted"/>
<sequence>MQVGNINFNGKLKRGHVSLIQWLAAKYCYNYPQRRPTSGSLHVYSLSYKQI</sequence>
<reference evidence="1 2" key="1">
    <citation type="submission" date="2020-12" db="EMBL/GenBank/DDBJ databases">
        <title>Concerted genomic and epigenomic changes stabilize Arabidopsis allopolyploids.</title>
        <authorList>
            <person name="Chen Z."/>
        </authorList>
    </citation>
    <scope>NUCLEOTIDE SEQUENCE [LARGE SCALE GENOMIC DNA]</scope>
    <source>
        <strain evidence="1">Allo738</strain>
        <tissue evidence="1">Leaf</tissue>
    </source>
</reference>
<accession>A0A8T2CRY3</accession>
<dbReference type="Proteomes" id="UP000694240">
    <property type="component" value="Chromosome 5"/>
</dbReference>
<name>A0A8T2CRY3_9BRAS</name>
<evidence type="ECO:0000313" key="2">
    <source>
        <dbReference type="Proteomes" id="UP000694240"/>
    </source>
</evidence>
<organism evidence="1 2">
    <name type="scientific">Arabidopsis thaliana x Arabidopsis arenosa</name>
    <dbReference type="NCBI Taxonomy" id="1240361"/>
    <lineage>
        <taxon>Eukaryota</taxon>
        <taxon>Viridiplantae</taxon>
        <taxon>Streptophyta</taxon>
        <taxon>Embryophyta</taxon>
        <taxon>Tracheophyta</taxon>
        <taxon>Spermatophyta</taxon>
        <taxon>Magnoliopsida</taxon>
        <taxon>eudicotyledons</taxon>
        <taxon>Gunneridae</taxon>
        <taxon>Pentapetalae</taxon>
        <taxon>rosids</taxon>
        <taxon>malvids</taxon>
        <taxon>Brassicales</taxon>
        <taxon>Brassicaceae</taxon>
        <taxon>Camelineae</taxon>
        <taxon>Arabidopsis</taxon>
    </lineage>
</organism>
<keyword evidence="2" id="KW-1185">Reference proteome</keyword>
<evidence type="ECO:0000313" key="1">
    <source>
        <dbReference type="EMBL" id="KAG7601072.1"/>
    </source>
</evidence>
<comment type="caution">
    <text evidence="1">The sequence shown here is derived from an EMBL/GenBank/DDBJ whole genome shotgun (WGS) entry which is preliminary data.</text>
</comment>
<gene>
    <name evidence="1" type="ORF">ISN45_At05g002890</name>
</gene>
<dbReference type="EMBL" id="JAEFBK010000005">
    <property type="protein sequence ID" value="KAG7601072.1"/>
    <property type="molecule type" value="Genomic_DNA"/>
</dbReference>
<protein>
    <submittedName>
        <fullName evidence="1">Uncharacterized protein</fullName>
    </submittedName>
</protein>
<dbReference type="AlphaFoldDB" id="A0A8T2CRY3"/>